<dbReference type="Gene3D" id="2.40.10.10">
    <property type="entry name" value="Trypsin-like serine proteases"/>
    <property type="match status" value="2"/>
</dbReference>
<name>A0A7H0RP20_9VIRU</name>
<evidence type="ECO:0000256" key="7">
    <source>
        <dbReference type="ARBA" id="ARBA00022553"/>
    </source>
</evidence>
<proteinExistence type="predicted"/>
<evidence type="ECO:0000256" key="24">
    <source>
        <dbReference type="ARBA" id="ARBA00023288"/>
    </source>
</evidence>
<dbReference type="InterPro" id="IPR007094">
    <property type="entry name" value="RNA-dir_pol_PSvirus"/>
</dbReference>
<dbReference type="GO" id="GO:0019028">
    <property type="term" value="C:viral capsid"/>
    <property type="evidence" value="ECO:0007669"/>
    <property type="project" value="UniProtKB-KW"/>
</dbReference>
<dbReference type="SUPFAM" id="SSF50494">
    <property type="entry name" value="Trypsin-like serine proteases"/>
    <property type="match status" value="1"/>
</dbReference>
<protein>
    <recommendedName>
        <fullName evidence="4">Genome polyprotein</fullName>
    </recommendedName>
</protein>
<dbReference type="InterPro" id="IPR044067">
    <property type="entry name" value="PCV_3C_PRO"/>
</dbReference>
<dbReference type="InterPro" id="IPR000605">
    <property type="entry name" value="Helicase_SF3_ssDNA/RNA_vir"/>
</dbReference>
<dbReference type="InterPro" id="IPR043128">
    <property type="entry name" value="Rev_trsase/Diguanyl_cyclase"/>
</dbReference>
<dbReference type="EMBL" id="MN794004">
    <property type="protein sequence ID" value="QNQ73364.1"/>
    <property type="molecule type" value="Genomic_RNA"/>
</dbReference>
<dbReference type="InterPro" id="IPR043504">
    <property type="entry name" value="Peptidase_S1_PA_chymotrypsin"/>
</dbReference>
<dbReference type="Pfam" id="PF22663">
    <property type="entry name" value="Rhv_5"/>
    <property type="match status" value="1"/>
</dbReference>
<evidence type="ECO:0000256" key="12">
    <source>
        <dbReference type="ARBA" id="ARBA00022706"/>
    </source>
</evidence>
<dbReference type="InterPro" id="IPR014759">
    <property type="entry name" value="Helicase_SF3_ssRNA_vir"/>
</dbReference>
<keyword evidence="6" id="KW-0191">Covalent protein-RNA linkage</keyword>
<dbReference type="InterPro" id="IPR027417">
    <property type="entry name" value="P-loop_NTPase"/>
</dbReference>
<dbReference type="SUPFAM" id="SSF88633">
    <property type="entry name" value="Positive stranded ssRNA viruses"/>
    <property type="match status" value="2"/>
</dbReference>
<dbReference type="GO" id="GO:0003724">
    <property type="term" value="F:RNA helicase activity"/>
    <property type="evidence" value="ECO:0007669"/>
    <property type="project" value="InterPro"/>
</dbReference>
<evidence type="ECO:0000256" key="1">
    <source>
        <dbReference type="ARBA" id="ARBA00004192"/>
    </source>
</evidence>
<keyword evidence="7" id="KW-0597">Phosphoprotein</keyword>
<evidence type="ECO:0000256" key="4">
    <source>
        <dbReference type="ARBA" id="ARBA00020107"/>
    </source>
</evidence>
<keyword evidence="24" id="KW-0449">Lipoprotein</keyword>
<dbReference type="GO" id="GO:0030430">
    <property type="term" value="C:host cell cytoplasm"/>
    <property type="evidence" value="ECO:0007669"/>
    <property type="project" value="UniProtKB-SubCell"/>
</dbReference>
<dbReference type="GO" id="GO:0003968">
    <property type="term" value="F:RNA-directed RNA polymerase activity"/>
    <property type="evidence" value="ECO:0007669"/>
    <property type="project" value="UniProtKB-KW"/>
</dbReference>
<keyword evidence="11" id="KW-0548">Nucleotidyltransferase</keyword>
<dbReference type="Pfam" id="PF00548">
    <property type="entry name" value="Peptidase_C3"/>
    <property type="match status" value="1"/>
</dbReference>
<dbReference type="Pfam" id="PF00915">
    <property type="entry name" value="Calici_coat"/>
    <property type="match status" value="1"/>
</dbReference>
<keyword evidence="20" id="KW-1043">Host membrane</keyword>
<dbReference type="Gene3D" id="1.20.960.20">
    <property type="match status" value="1"/>
</dbReference>
<sequence>MDSNTISTETNKNILQEIPSTVHQSGKTSVNHDTYEEKIQFAKSSADQICKNFLMVNNCLQNTLSYLEDAQQSINNACDHAEGIVYDKFENSIIEKFAEDISLTYDLIDEQIEVINKYVESLTIEREAQKKFGELAKKNLKYNAPPRKHEPSNAMPTHTHASCMQTTEQINSRLMTTSAGMTLFTSQNSIPTCFAYGCNETDLEGILPPVDSASDPGPSVHRYVQLGDLSWTQTQTAGTMVGSYKFPQDVVQATPENMFAATARRHKLLRSGYSVIVSVNASMFHQGNLLIAMIPEAERPSATDDPILNVNQLTIYPHQFLNIRTNDAVCIAVPYVGPTPISVINSHNPWTLVVVVVAPLEVVTATPQQQLAVKVLVAPVRPSFHGLQSTRALYNAPVGPNVGAVSTTGGSTGITLAQTLEDDFNLSYLPPPTRSLHEVAMIPTLVSNTTRFGFEWSTAQAVGEMLNTFPVTFDPQTNSMNGSYIQDLAQLFSQWTGTIQTSLMFSGCANHFGRLAVCFIPNDHFNNAITMEESLEATFTIFDVGQNSTLTFPIPYIAQSNWRSVANTAATNKSSLSSYIGQVAIFVYSPLTGPSNAPSTAEVLLFVSGNEDLNFRLPVIPTFSYNTSDPALVNLEDGEIDCEKPSDVWEGASSQVTVKSSDLDITSFYSRARLYATARLPISSGNPNSVAVPITPLTQQGNRQTLQSVLDSLFTYHHADVKILGNLTATFNYQRSLDASNTVSYPTTSHRFVMANAPPGAPLKTALGGAYSNHSIVSAMPTMYSSTGSNTTNQQIYMPYQSMYNALPAFYDGFADSERTSYGQVSQNLFGTIVIGYEYQAQTAPQEITLYTSYHNYKAIIPRPFPLHAVIREELNEVIPLTVRGLVYNGNEQDEEIVHPECLRHDHPDVDLIDILDCGWEQSQVSWTVEDLEDVEGEFWDDYPFEYESDAIPVMNVVSNDEPWYFESPINSDCEEDDDCEIDGPIPKENLLKYNGPCLAKNKISAKFECTVDVLDGKKPKPEKIKYNSNDVFLPESYILDLHMIPGHTFVSKYNRGTYVHWAISNGGHDISLSQSGFDTVVTMTEAQEGRIVHKMIPDSCWIHALEMVSTKFLNYSATNNCTHFCELISGESLQNTGSYLIAGMLIGAAAACTTVGLLCYNGSEKTQTGTCVTPKSAFHYSSEPAREMERAFNPCSTSITPKAFIVPKPILPIHNAGYYRALRAMAFKQHDIIFKKDMTMRQIHKALHYNAPTKKGMVEHIEEAAASIKDAGISASCLSDKLDTLLTPDLVKDFKETIKGIKQASLDSSATLNAVQAAIASTTQTLQAGFSSAVASVAQTVISYVCKIVGWTLMIFCNPCPGIIGALILLLSAEVVGNPVLYNKIVSGATSFKEKFLGCVEHIAGVPAGILDPKTAPPLNPEEIQAAQEAEQVQFVDEKLLGQTHKLQHNAGDGKILTAAKDFNTFSTTARNIDWIISKVKELIDWLLQRFTNYRKETPEYKLSQRHDEIVTMYRNAIYAGDIQNVDEEAVKKETEIARDLFSQAIACKNTTYISMLRETIKLNLDILRKIKNTKFTARAEPVVCLFWGKPGCGKSVACNKLAVLACEERGLNPENHIFSMPPKSEYFDGYTGQFCHVIDDLGNDSTGVDYDCFLQMVSTCPFKPALADLKEKGITYQSEIIYASSNFRDACPPTVRSHEAIERRIFAKCEVILNDKYAVEPSPEDKKYKKPVLDFAHAIANCGPAPEPFDEYFMHDTALMNGDAFICKVSIAGGATKMMNLYQVQHLLDEEHARRQKQANTADGVFRSSHGFSTKPRLSVSRKFTKDDFEIKSIVSGLNLGMGTAAEAADATNPNNPRLHLNGNNDKVPTSVINHAAAQNQKEFEEFCVKARFVNPADSAILKTDPEVLKLAADTNTDASVLKEMAAKLDKTNKITIWCTILGALAGLIGLVCWFFTSRKTKSNGAYANVPGLLTTKAVAKTPLAPTGVKYNMKLPQIYNKVERNIFPITAHFQNADDSTLSCIGIADRVYACNYHNIKGATEITLRGIRFSALDAKASRVSHQDCKSDLCFITAPKETPSVPDIRKYLLSENADVTSSKGILMVRTDKKLIDMLASDIKPIGMVTVDSIVEPNCFSYSCLATFGHCGGPILACQSNREFIAGFHIASDSQGYSIGTRITREDVEKYINAKPTIEDSLIIPSYNGLRLETATPVKPVFAFTKTALAPSPAAGAFPSTKQPAVLHASDKRLNTCLSGEERKQQFEDGVFGKLSRNMTTPWKNMTASADLYIEKLRQLIPERLSPISQHEAINGIEGLDGLDMNQSPGYPYTTEGISRRSLFTLTPDGYEPKERLQNDIDAALNDPSSFYFTSFLKDELRTNEKVSNGATRVVEGDSLPRIIAMRMVFGRFFALFNMNPGFKTGSAVGCDPDFHWTQWYHELAKKSNVYDLDYKNFDGSLPTCAFDVLSYVLSKFIDLEDTEIKKFVDSIANSYHVWGGKLYNHVGGMPSGCVGTSIFNSILNNIFVQSAFISINPDYVPNEVLILTYGDDVVYGTNQKLLPQEISHFYKYNTTLTVTPGNKLSDWKEKSSIHDVTFLKRWFVPDPEHRYLIHPIIDPSVYEQSAMWVRGGDFQDTLTSLCQLAFHSGPRNYDAWVKAVRAQIQKNTHSCRFSFLPFSFLQSRWLAKFNTQ</sequence>
<evidence type="ECO:0000256" key="21">
    <source>
        <dbReference type="ARBA" id="ARBA00022953"/>
    </source>
</evidence>
<dbReference type="Gene3D" id="2.60.120.20">
    <property type="match status" value="4"/>
</dbReference>
<dbReference type="Pfam" id="PF00680">
    <property type="entry name" value="RdRP_1"/>
    <property type="match status" value="1"/>
</dbReference>
<dbReference type="Pfam" id="PF00073">
    <property type="entry name" value="Rhv"/>
    <property type="match status" value="1"/>
</dbReference>
<keyword evidence="16" id="KW-0347">Helicase</keyword>
<dbReference type="InterPro" id="IPR029053">
    <property type="entry name" value="Viral_coat"/>
</dbReference>
<evidence type="ECO:0000256" key="20">
    <source>
        <dbReference type="ARBA" id="ARBA00022870"/>
    </source>
</evidence>
<keyword evidence="18" id="KW-0067">ATP-binding</keyword>
<dbReference type="GO" id="GO:0003723">
    <property type="term" value="F:RNA binding"/>
    <property type="evidence" value="ECO:0007669"/>
    <property type="project" value="InterPro"/>
</dbReference>
<keyword evidence="19" id="KW-0946">Virion</keyword>
<dbReference type="InterPro" id="IPR001205">
    <property type="entry name" value="RNA-dir_pol_C"/>
</dbReference>
<keyword evidence="9" id="KW-0645">Protease</keyword>
<dbReference type="InterPro" id="IPR043502">
    <property type="entry name" value="DNA/RNA_pol_sf"/>
</dbReference>
<dbReference type="PROSITE" id="PS51218">
    <property type="entry name" value="SF3_HELICASE_2"/>
    <property type="match status" value="1"/>
</dbReference>
<dbReference type="CDD" id="cd00205">
    <property type="entry name" value="rhv_like"/>
    <property type="match status" value="2"/>
</dbReference>
<dbReference type="InterPro" id="IPR033703">
    <property type="entry name" value="Rhv-like"/>
</dbReference>
<evidence type="ECO:0000256" key="3">
    <source>
        <dbReference type="ARBA" id="ARBA00004551"/>
    </source>
</evidence>
<feature type="domain" description="SF3 helicase" evidence="26">
    <location>
        <begin position="1563"/>
        <end position="1728"/>
    </location>
</feature>
<evidence type="ECO:0000259" key="26">
    <source>
        <dbReference type="PROSITE" id="PS51218"/>
    </source>
</evidence>
<evidence type="ECO:0000313" key="28">
    <source>
        <dbReference type="EMBL" id="QNQ73364.1"/>
    </source>
</evidence>
<evidence type="ECO:0000256" key="17">
    <source>
        <dbReference type="ARBA" id="ARBA00022807"/>
    </source>
</evidence>
<dbReference type="InterPro" id="IPR004004">
    <property type="entry name" value="Helic/Pol/Pept_Calicivir-typ"/>
</dbReference>
<evidence type="ECO:0000256" key="22">
    <source>
        <dbReference type="ARBA" id="ARBA00023136"/>
    </source>
</evidence>
<dbReference type="GO" id="GO:0005524">
    <property type="term" value="F:ATP binding"/>
    <property type="evidence" value="ECO:0007669"/>
    <property type="project" value="UniProtKB-KW"/>
</dbReference>
<keyword evidence="23" id="KW-1035">Host cytoplasm</keyword>
<dbReference type="InterPro" id="IPR000199">
    <property type="entry name" value="Peptidase_C3A/C3B_picornavir"/>
</dbReference>
<evidence type="ECO:0000256" key="18">
    <source>
        <dbReference type="ARBA" id="ARBA00022840"/>
    </source>
</evidence>
<dbReference type="PROSITE" id="PS50507">
    <property type="entry name" value="RDRP_SSRNA_POS"/>
    <property type="match status" value="1"/>
</dbReference>
<evidence type="ECO:0000256" key="10">
    <source>
        <dbReference type="ARBA" id="ARBA00022679"/>
    </source>
</evidence>
<evidence type="ECO:0000256" key="16">
    <source>
        <dbReference type="ARBA" id="ARBA00022806"/>
    </source>
</evidence>
<keyword evidence="5" id="KW-0696">RNA-directed RNA polymerase</keyword>
<accession>A0A7H0RP20</accession>
<keyword evidence="12" id="KW-1143">T=pseudo3 icosahedral capsid protein</keyword>
<dbReference type="GO" id="GO:0006351">
    <property type="term" value="P:DNA-templated transcription"/>
    <property type="evidence" value="ECO:0007669"/>
    <property type="project" value="InterPro"/>
</dbReference>
<dbReference type="InterPro" id="IPR059138">
    <property type="entry name" value="Pico_VP1"/>
</dbReference>
<dbReference type="Gene3D" id="3.30.70.270">
    <property type="match status" value="2"/>
</dbReference>
<keyword evidence="8" id="KW-0167">Capsid protein</keyword>
<organism evidence="28">
    <name type="scientific">Soft-shelled turtle systemic septicemia spherical virus</name>
    <dbReference type="NCBI Taxonomy" id="2770103"/>
    <lineage>
        <taxon>Viruses</taxon>
        <taxon>Riboviria</taxon>
        <taxon>Orthornavirae</taxon>
        <taxon>Pisuviricota</taxon>
        <taxon>Pisoniviricetes</taxon>
        <taxon>Picornavirales</taxon>
    </lineage>
</organism>
<keyword evidence="10" id="KW-0808">Transferase</keyword>
<evidence type="ECO:0000256" key="9">
    <source>
        <dbReference type="ARBA" id="ARBA00022670"/>
    </source>
</evidence>
<dbReference type="GO" id="GO:0005198">
    <property type="term" value="F:structural molecule activity"/>
    <property type="evidence" value="ECO:0007669"/>
    <property type="project" value="InterPro"/>
</dbReference>
<dbReference type="GO" id="GO:0004197">
    <property type="term" value="F:cysteine-type endopeptidase activity"/>
    <property type="evidence" value="ECO:0007669"/>
    <property type="project" value="InterPro"/>
</dbReference>
<reference evidence="28" key="1">
    <citation type="submission" date="2019-12" db="EMBL/GenBank/DDBJ databases">
        <authorList>
            <person name="Li D."/>
            <person name="Tong Y."/>
            <person name="Lin W."/>
            <person name="Qin S."/>
        </authorList>
    </citation>
    <scope>NUCLEOTIDE SEQUENCE</scope>
    <source>
        <strain evidence="28">NBEC</strain>
    </source>
</reference>
<dbReference type="GO" id="GO:0033644">
    <property type="term" value="C:host cell membrane"/>
    <property type="evidence" value="ECO:0007669"/>
    <property type="project" value="UniProtKB-SubCell"/>
</dbReference>
<dbReference type="PRINTS" id="PR00918">
    <property type="entry name" value="CALICVIRUSNS"/>
</dbReference>
<dbReference type="InterPro" id="IPR004005">
    <property type="entry name" value="Calicivirus_coat"/>
</dbReference>
<dbReference type="GO" id="GO:0006508">
    <property type="term" value="P:proteolysis"/>
    <property type="evidence" value="ECO:0007669"/>
    <property type="project" value="UniProtKB-KW"/>
</dbReference>
<dbReference type="SUPFAM" id="SSF52540">
    <property type="entry name" value="P-loop containing nucleoside triphosphate hydrolases"/>
    <property type="match status" value="1"/>
</dbReference>
<evidence type="ECO:0000256" key="6">
    <source>
        <dbReference type="ARBA" id="ARBA00022520"/>
    </source>
</evidence>
<evidence type="ECO:0000256" key="13">
    <source>
        <dbReference type="ARBA" id="ARBA00022707"/>
    </source>
</evidence>
<evidence type="ECO:0000256" key="8">
    <source>
        <dbReference type="ARBA" id="ARBA00022561"/>
    </source>
</evidence>
<dbReference type="Pfam" id="PF00910">
    <property type="entry name" value="RNA_helicase"/>
    <property type="match status" value="1"/>
</dbReference>
<keyword evidence="15" id="KW-0378">Hydrolase</keyword>
<dbReference type="InterPro" id="IPR009003">
    <property type="entry name" value="Peptidase_S1_PA"/>
</dbReference>
<comment type="subcellular location">
    <subcellularLocation>
        <location evidence="1">Host cytoplasm</location>
    </subcellularLocation>
    <subcellularLocation>
        <location evidence="3">Host membrane</location>
    </subcellularLocation>
    <subcellularLocation>
        <location evidence="2">Virion</location>
    </subcellularLocation>
</comment>
<evidence type="ECO:0000256" key="14">
    <source>
        <dbReference type="ARBA" id="ARBA00022741"/>
    </source>
</evidence>
<dbReference type="InterPro" id="IPR001676">
    <property type="entry name" value="Picornavirus_capsid"/>
</dbReference>
<keyword evidence="14" id="KW-0547">Nucleotide-binding</keyword>
<evidence type="ECO:0000256" key="5">
    <source>
        <dbReference type="ARBA" id="ARBA00022484"/>
    </source>
</evidence>
<keyword evidence="22" id="KW-0472">Membrane</keyword>
<evidence type="ECO:0000256" key="19">
    <source>
        <dbReference type="ARBA" id="ARBA00022844"/>
    </source>
</evidence>
<evidence type="ECO:0000256" key="2">
    <source>
        <dbReference type="ARBA" id="ARBA00004328"/>
    </source>
</evidence>
<keyword evidence="21" id="KW-0693">Viral RNA replication</keyword>
<evidence type="ECO:0000256" key="11">
    <source>
        <dbReference type="ARBA" id="ARBA00022695"/>
    </source>
</evidence>
<evidence type="ECO:0000259" key="25">
    <source>
        <dbReference type="PROSITE" id="PS50507"/>
    </source>
</evidence>
<keyword evidence="17" id="KW-0788">Thiol protease</keyword>
<evidence type="ECO:0000256" key="15">
    <source>
        <dbReference type="ARBA" id="ARBA00022801"/>
    </source>
</evidence>
<evidence type="ECO:0000259" key="27">
    <source>
        <dbReference type="PROSITE" id="PS51874"/>
    </source>
</evidence>
<feature type="domain" description="RdRp catalytic" evidence="25">
    <location>
        <begin position="2446"/>
        <end position="2564"/>
    </location>
</feature>
<feature type="domain" description="Peptidase C3" evidence="27">
    <location>
        <begin position="1994"/>
        <end position="2186"/>
    </location>
</feature>
<evidence type="ECO:0000256" key="23">
    <source>
        <dbReference type="ARBA" id="ARBA00023200"/>
    </source>
</evidence>
<dbReference type="SUPFAM" id="SSF56672">
    <property type="entry name" value="DNA/RNA polymerases"/>
    <property type="match status" value="1"/>
</dbReference>
<keyword evidence="13" id="KW-0519">Myristate</keyword>
<dbReference type="PROSITE" id="PS51874">
    <property type="entry name" value="PCV_3C_PRO"/>
    <property type="match status" value="1"/>
</dbReference>
<dbReference type="GO" id="GO:0039694">
    <property type="term" value="P:viral RNA genome replication"/>
    <property type="evidence" value="ECO:0007669"/>
    <property type="project" value="InterPro"/>
</dbReference>